<evidence type="ECO:0000256" key="1">
    <source>
        <dbReference type="SAM" id="Phobius"/>
    </source>
</evidence>
<feature type="transmembrane region" description="Helical" evidence="1">
    <location>
        <begin position="66"/>
        <end position="86"/>
    </location>
</feature>
<feature type="transmembrane region" description="Helical" evidence="1">
    <location>
        <begin position="124"/>
        <end position="149"/>
    </location>
</feature>
<keyword evidence="3" id="KW-1185">Reference proteome</keyword>
<dbReference type="Pfam" id="PF04307">
    <property type="entry name" value="YdjM"/>
    <property type="match status" value="1"/>
</dbReference>
<protein>
    <submittedName>
        <fullName evidence="2">Metal-dependent hydrolase</fullName>
    </submittedName>
</protein>
<evidence type="ECO:0000313" key="3">
    <source>
        <dbReference type="Proteomes" id="UP000242712"/>
    </source>
</evidence>
<dbReference type="Proteomes" id="UP000242712">
    <property type="component" value="Unassembled WGS sequence"/>
</dbReference>
<name>A0A2K4FGF2_9STAP</name>
<organism evidence="2 3">
    <name type="scientific">Staphylococcus argensis</name>
    <dbReference type="NCBI Taxonomy" id="1607738"/>
    <lineage>
        <taxon>Bacteria</taxon>
        <taxon>Bacillati</taxon>
        <taxon>Bacillota</taxon>
        <taxon>Bacilli</taxon>
        <taxon>Bacillales</taxon>
        <taxon>Staphylococcaceae</taxon>
        <taxon>Staphylococcus</taxon>
    </lineage>
</organism>
<keyword evidence="1" id="KW-0472">Membrane</keyword>
<gene>
    <name evidence="2" type="ORF">CD039_06195</name>
</gene>
<keyword evidence="1" id="KW-0812">Transmembrane</keyword>
<feature type="transmembrane region" description="Helical" evidence="1">
    <location>
        <begin position="92"/>
        <end position="112"/>
    </location>
</feature>
<dbReference type="OrthoDB" id="110250at2"/>
<dbReference type="RefSeq" id="WP_103371562.1">
    <property type="nucleotide sequence ID" value="NZ_CBCRVO010000004.1"/>
</dbReference>
<dbReference type="GeneID" id="98297936"/>
<dbReference type="InterPro" id="IPR053170">
    <property type="entry name" value="Transcription_regulator"/>
</dbReference>
<keyword evidence="2" id="KW-0378">Hydrolase</keyword>
<dbReference type="PANTHER" id="PTHR40031:SF1">
    <property type="entry name" value="MEMBRANE-BOUND METAL-DEPENDENT HYDROLASE"/>
    <property type="match status" value="1"/>
</dbReference>
<accession>A0A2K4FGF2</accession>
<evidence type="ECO:0000313" key="2">
    <source>
        <dbReference type="EMBL" id="POA10326.1"/>
    </source>
</evidence>
<feature type="transmembrane region" description="Helical" evidence="1">
    <location>
        <begin position="155"/>
        <end position="171"/>
    </location>
</feature>
<keyword evidence="1" id="KW-1133">Transmembrane helix</keyword>
<sequence>MDTATHIAMGVGLTAIATQDPAMAGSFAATATTLIAGSLIPDSDTVLKLKDNATYIANHRGITHSIPFTILWPILLSLLVFVFFKHVDVTHVWMWAQLAVFLHVFVDIFNSYGTQALRPITNKWIQLSVINTFDPIIFIILCLGIVIWLFGVHPFVVFFPIIAILFLYYIIRFRMQAMLKRQALKAIQEEHNPVKVFVAPTMKFMEWRIAIQTDQYDYVGRSYGRNIVFSDKTKRESLPSSDFMKYVKDDVNIKTFLNFSSIYRWQATPQEDGSTEIRLIDLRYLKNGHYSFVAIAHLTQDHTIDHSYIGWVFSEEKLQKKLYAH</sequence>
<dbReference type="EMBL" id="PPPX01000001">
    <property type="protein sequence ID" value="POA10326.1"/>
    <property type="molecule type" value="Genomic_DNA"/>
</dbReference>
<comment type="caution">
    <text evidence="2">The sequence shown here is derived from an EMBL/GenBank/DDBJ whole genome shotgun (WGS) entry which is preliminary data.</text>
</comment>
<dbReference type="AlphaFoldDB" id="A0A2K4FGF2"/>
<dbReference type="InterPro" id="IPR007404">
    <property type="entry name" value="YdjM-like"/>
</dbReference>
<dbReference type="GO" id="GO:0016787">
    <property type="term" value="F:hydrolase activity"/>
    <property type="evidence" value="ECO:0007669"/>
    <property type="project" value="UniProtKB-KW"/>
</dbReference>
<proteinExistence type="predicted"/>
<reference evidence="2 3" key="1">
    <citation type="submission" date="2017-08" db="EMBL/GenBank/DDBJ databases">
        <title>Draft genome sequences of 64 type strains of genus Staph aureus.</title>
        <authorList>
            <person name="Cole K."/>
            <person name="Golubchik T."/>
            <person name="Russell J."/>
            <person name="Foster D."/>
            <person name="Llewelyn M."/>
            <person name="Wilson D."/>
            <person name="Crook D."/>
            <person name="Paul J."/>
        </authorList>
    </citation>
    <scope>NUCLEOTIDE SEQUENCE [LARGE SCALE GENOMIC DNA]</scope>
    <source>
        <strain evidence="2 3">DSM 29875</strain>
    </source>
</reference>
<dbReference type="PANTHER" id="PTHR40031">
    <property type="entry name" value="HYPOTHETICAL MEMBRANE SPANNING PROTEIN"/>
    <property type="match status" value="1"/>
</dbReference>